<dbReference type="Proteomes" id="UP000799764">
    <property type="component" value="Unassembled WGS sequence"/>
</dbReference>
<gene>
    <name evidence="3" type="ORF">P171DRAFT_364046</name>
</gene>
<keyword evidence="1" id="KW-0378">Hydrolase</keyword>
<dbReference type="PANTHER" id="PTHR48070">
    <property type="entry name" value="ESTERASE OVCA2"/>
    <property type="match status" value="1"/>
</dbReference>
<evidence type="ECO:0000313" key="4">
    <source>
        <dbReference type="Proteomes" id="UP000799764"/>
    </source>
</evidence>
<dbReference type="InterPro" id="IPR005645">
    <property type="entry name" value="FSH-like_dom"/>
</dbReference>
<evidence type="ECO:0000313" key="3">
    <source>
        <dbReference type="EMBL" id="KAF2442433.1"/>
    </source>
</evidence>
<evidence type="ECO:0000259" key="2">
    <source>
        <dbReference type="Pfam" id="PF03959"/>
    </source>
</evidence>
<dbReference type="InterPro" id="IPR050593">
    <property type="entry name" value="LovG"/>
</dbReference>
<dbReference type="OrthoDB" id="2094269at2759"/>
<dbReference type="Gene3D" id="3.40.50.1820">
    <property type="entry name" value="alpha/beta hydrolase"/>
    <property type="match status" value="1"/>
</dbReference>
<dbReference type="GO" id="GO:0016787">
    <property type="term" value="F:hydrolase activity"/>
    <property type="evidence" value="ECO:0007669"/>
    <property type="project" value="UniProtKB-KW"/>
</dbReference>
<reference evidence="3" key="1">
    <citation type="journal article" date="2020" name="Stud. Mycol.">
        <title>101 Dothideomycetes genomes: a test case for predicting lifestyles and emergence of pathogens.</title>
        <authorList>
            <person name="Haridas S."/>
            <person name="Albert R."/>
            <person name="Binder M."/>
            <person name="Bloem J."/>
            <person name="Labutti K."/>
            <person name="Salamov A."/>
            <person name="Andreopoulos B."/>
            <person name="Baker S."/>
            <person name="Barry K."/>
            <person name="Bills G."/>
            <person name="Bluhm B."/>
            <person name="Cannon C."/>
            <person name="Castanera R."/>
            <person name="Culley D."/>
            <person name="Daum C."/>
            <person name="Ezra D."/>
            <person name="Gonzalez J."/>
            <person name="Henrissat B."/>
            <person name="Kuo A."/>
            <person name="Liang C."/>
            <person name="Lipzen A."/>
            <person name="Lutzoni F."/>
            <person name="Magnuson J."/>
            <person name="Mondo S."/>
            <person name="Nolan M."/>
            <person name="Ohm R."/>
            <person name="Pangilinan J."/>
            <person name="Park H.-J."/>
            <person name="Ramirez L."/>
            <person name="Alfaro M."/>
            <person name="Sun H."/>
            <person name="Tritt A."/>
            <person name="Yoshinaga Y."/>
            <person name="Zwiers L.-H."/>
            <person name="Turgeon B."/>
            <person name="Goodwin S."/>
            <person name="Spatafora J."/>
            <person name="Crous P."/>
            <person name="Grigoriev I."/>
        </authorList>
    </citation>
    <scope>NUCLEOTIDE SEQUENCE</scope>
    <source>
        <strain evidence="3">CBS 690.94</strain>
    </source>
</reference>
<name>A0A9P4UAN9_9PLEO</name>
<dbReference type="SUPFAM" id="SSF53474">
    <property type="entry name" value="alpha/beta-Hydrolases"/>
    <property type="match status" value="1"/>
</dbReference>
<protein>
    <recommendedName>
        <fullName evidence="2">Serine hydrolase domain-containing protein</fullName>
    </recommendedName>
</protein>
<dbReference type="PANTHER" id="PTHR48070:SF7">
    <property type="entry name" value="SERINE HYDROLASE FSH DOMAIN-CONTAINING PROTEIN-RELATED"/>
    <property type="match status" value="1"/>
</dbReference>
<dbReference type="EMBL" id="MU001504">
    <property type="protein sequence ID" value="KAF2442433.1"/>
    <property type="molecule type" value="Genomic_DNA"/>
</dbReference>
<feature type="domain" description="Serine hydrolase" evidence="2">
    <location>
        <begin position="2"/>
        <end position="155"/>
    </location>
</feature>
<accession>A0A9P4UAN9</accession>
<keyword evidence="4" id="KW-1185">Reference proteome</keyword>
<dbReference type="GO" id="GO:0005737">
    <property type="term" value="C:cytoplasm"/>
    <property type="evidence" value="ECO:0007669"/>
    <property type="project" value="TreeGrafter"/>
</dbReference>
<comment type="caution">
    <text evidence="3">The sequence shown here is derived from an EMBL/GenBank/DDBJ whole genome shotgun (WGS) entry which is preliminary data.</text>
</comment>
<organism evidence="3 4">
    <name type="scientific">Karstenula rhodostoma CBS 690.94</name>
    <dbReference type="NCBI Taxonomy" id="1392251"/>
    <lineage>
        <taxon>Eukaryota</taxon>
        <taxon>Fungi</taxon>
        <taxon>Dikarya</taxon>
        <taxon>Ascomycota</taxon>
        <taxon>Pezizomycotina</taxon>
        <taxon>Dothideomycetes</taxon>
        <taxon>Pleosporomycetidae</taxon>
        <taxon>Pleosporales</taxon>
        <taxon>Massarineae</taxon>
        <taxon>Didymosphaeriaceae</taxon>
        <taxon>Karstenula</taxon>
    </lineage>
</organism>
<sequence>MRFLMLHGGGTNNQLFELQTAAIRYELGPQHSFEFVEGSIPSPQAPGIDSLVRPEDDFFVYYVPTSAPTILKAVDDLQHYLEQDGPFDAILAFSQGCGLAATWCYRAQQSQHVPLKGIIFFSGEPAHSLAGLAQGEVRDLDPQSEAGIIRLPTMHGESAPLFACAERRLIRWPANSMGDEGCR</sequence>
<dbReference type="GO" id="GO:0019748">
    <property type="term" value="P:secondary metabolic process"/>
    <property type="evidence" value="ECO:0007669"/>
    <property type="project" value="TreeGrafter"/>
</dbReference>
<proteinExistence type="predicted"/>
<dbReference type="GO" id="GO:0005634">
    <property type="term" value="C:nucleus"/>
    <property type="evidence" value="ECO:0007669"/>
    <property type="project" value="TreeGrafter"/>
</dbReference>
<dbReference type="InterPro" id="IPR029058">
    <property type="entry name" value="AB_hydrolase_fold"/>
</dbReference>
<dbReference type="Pfam" id="PF03959">
    <property type="entry name" value="FSH1"/>
    <property type="match status" value="1"/>
</dbReference>
<evidence type="ECO:0000256" key="1">
    <source>
        <dbReference type="ARBA" id="ARBA00022801"/>
    </source>
</evidence>
<dbReference type="AlphaFoldDB" id="A0A9P4UAN9"/>